<dbReference type="PROSITE" id="PS00216">
    <property type="entry name" value="SUGAR_TRANSPORT_1"/>
    <property type="match status" value="1"/>
</dbReference>
<keyword evidence="7 8" id="KW-0472">Membrane</keyword>
<dbReference type="InterPro" id="IPR050549">
    <property type="entry name" value="MFS_Trehalose_Transporter"/>
</dbReference>
<keyword evidence="4" id="KW-0762">Sugar transport</keyword>
<name>A0A8J9UER9_9NEOP</name>
<protein>
    <recommendedName>
        <fullName evidence="9">Major facilitator superfamily (MFS) profile domain-containing protein</fullName>
    </recommendedName>
</protein>
<feature type="transmembrane region" description="Helical" evidence="8">
    <location>
        <begin position="147"/>
        <end position="168"/>
    </location>
</feature>
<sequence>MKFYGVFSKGSKINQIICAVLINLPVLAYGASIGWMSPMMLLLQSEDSPRRIPLTDAEVSWMAAVPYLFCIPFNFLVAILADKVGRKLTLLLISASGCVSWILLLSSFNTWALILSRSLVGITMSGAYVTCTTYTKEISDDSIRGTLGCLITLFQTIGSLFLYVVGDLLDYDKILWICLSVPVLHMILFLFMPDSPSYLVKKGNIEGATKAIAWLRCKPITDPEITEELTLLTNQQQKDEEDNQFLLKTIFTDKILCRAFQISMIVTLSREFGGAVPLQTFAGEIFTLASKDKALILSPNQQAMMLGGVQVVGSILVSGVIDISGRKPLLLASALISGLSMCTLATWFLIRDYGILAPSWVPILTLCICIFCDSCGLSPMSYVLVGEIFSFKYRGSVMAAAMSAASLADFFELLFFKPLANSVGIHVAFYFFGIVCFLMAAYVLLVIPETRGRPLTNIYKDLIKKNDLETINM</sequence>
<evidence type="ECO:0000256" key="7">
    <source>
        <dbReference type="ARBA" id="ARBA00023136"/>
    </source>
</evidence>
<dbReference type="PANTHER" id="PTHR48021">
    <property type="match status" value="1"/>
</dbReference>
<dbReference type="Gene3D" id="1.20.1250.20">
    <property type="entry name" value="MFS general substrate transporter like domains"/>
    <property type="match status" value="1"/>
</dbReference>
<dbReference type="InterPro" id="IPR036259">
    <property type="entry name" value="MFS_trans_sf"/>
</dbReference>
<feature type="transmembrane region" description="Helical" evidence="8">
    <location>
        <begin position="16"/>
        <end position="41"/>
    </location>
</feature>
<dbReference type="InterPro" id="IPR020846">
    <property type="entry name" value="MFS_dom"/>
</dbReference>
<evidence type="ECO:0000313" key="10">
    <source>
        <dbReference type="EMBL" id="CAH0717994.1"/>
    </source>
</evidence>
<reference evidence="10" key="1">
    <citation type="submission" date="2021-12" db="EMBL/GenBank/DDBJ databases">
        <authorList>
            <person name="Martin H S."/>
        </authorList>
    </citation>
    <scope>NUCLEOTIDE SEQUENCE</scope>
</reference>
<gene>
    <name evidence="10" type="ORF">BINO364_LOCUS4537</name>
</gene>
<feature type="transmembrane region" description="Helical" evidence="8">
    <location>
        <begin position="397"/>
        <end position="416"/>
    </location>
</feature>
<feature type="transmembrane region" description="Helical" evidence="8">
    <location>
        <begin position="174"/>
        <end position="192"/>
    </location>
</feature>
<dbReference type="SUPFAM" id="SSF103473">
    <property type="entry name" value="MFS general substrate transporter"/>
    <property type="match status" value="1"/>
</dbReference>
<evidence type="ECO:0000256" key="3">
    <source>
        <dbReference type="ARBA" id="ARBA00022475"/>
    </source>
</evidence>
<dbReference type="InterPro" id="IPR005829">
    <property type="entry name" value="Sugar_transporter_CS"/>
</dbReference>
<dbReference type="GO" id="GO:0022857">
    <property type="term" value="F:transmembrane transporter activity"/>
    <property type="evidence" value="ECO:0007669"/>
    <property type="project" value="InterPro"/>
</dbReference>
<dbReference type="Pfam" id="PF00083">
    <property type="entry name" value="Sugar_tr"/>
    <property type="match status" value="1"/>
</dbReference>
<dbReference type="EMBL" id="OV170232">
    <property type="protein sequence ID" value="CAH0717994.1"/>
    <property type="molecule type" value="Genomic_DNA"/>
</dbReference>
<dbReference type="PROSITE" id="PS50850">
    <property type="entry name" value="MFS"/>
    <property type="match status" value="1"/>
</dbReference>
<evidence type="ECO:0000313" key="11">
    <source>
        <dbReference type="Proteomes" id="UP000838878"/>
    </source>
</evidence>
<keyword evidence="11" id="KW-1185">Reference proteome</keyword>
<evidence type="ECO:0000256" key="4">
    <source>
        <dbReference type="ARBA" id="ARBA00022597"/>
    </source>
</evidence>
<feature type="non-terminal residue" evidence="10">
    <location>
        <position position="473"/>
    </location>
</feature>
<dbReference type="Proteomes" id="UP000838878">
    <property type="component" value="Chromosome 12"/>
</dbReference>
<feature type="transmembrane region" description="Helical" evidence="8">
    <location>
        <begin position="428"/>
        <end position="447"/>
    </location>
</feature>
<dbReference type="AlphaFoldDB" id="A0A8J9UER9"/>
<dbReference type="PANTHER" id="PTHR48021:SF33">
    <property type="entry name" value="AT22075P-RELATED"/>
    <property type="match status" value="1"/>
</dbReference>
<evidence type="ECO:0000256" key="5">
    <source>
        <dbReference type="ARBA" id="ARBA00022692"/>
    </source>
</evidence>
<comment type="subcellular location">
    <subcellularLocation>
        <location evidence="1">Cell membrane</location>
        <topology evidence="1">Multi-pass membrane protein</topology>
    </subcellularLocation>
</comment>
<proteinExistence type="predicted"/>
<evidence type="ECO:0000256" key="6">
    <source>
        <dbReference type="ARBA" id="ARBA00022989"/>
    </source>
</evidence>
<keyword evidence="2" id="KW-0813">Transport</keyword>
<feature type="transmembrane region" description="Helical" evidence="8">
    <location>
        <begin position="61"/>
        <end position="81"/>
    </location>
</feature>
<dbReference type="FunFam" id="1.20.1250.20:FF:000218">
    <property type="entry name" value="facilitated trehalose transporter Tret1"/>
    <property type="match status" value="1"/>
</dbReference>
<evidence type="ECO:0000256" key="2">
    <source>
        <dbReference type="ARBA" id="ARBA00022448"/>
    </source>
</evidence>
<feature type="transmembrane region" description="Helical" evidence="8">
    <location>
        <begin position="329"/>
        <end position="350"/>
    </location>
</feature>
<evidence type="ECO:0000256" key="8">
    <source>
        <dbReference type="SAM" id="Phobius"/>
    </source>
</evidence>
<accession>A0A8J9UER9</accession>
<keyword evidence="5 8" id="KW-0812">Transmembrane</keyword>
<evidence type="ECO:0000256" key="1">
    <source>
        <dbReference type="ARBA" id="ARBA00004651"/>
    </source>
</evidence>
<dbReference type="OrthoDB" id="6612291at2759"/>
<keyword evidence="3" id="KW-1003">Cell membrane</keyword>
<dbReference type="GO" id="GO:0005886">
    <property type="term" value="C:plasma membrane"/>
    <property type="evidence" value="ECO:0007669"/>
    <property type="project" value="UniProtKB-SubCell"/>
</dbReference>
<organism evidence="10 11">
    <name type="scientific">Brenthis ino</name>
    <name type="common">lesser marbled fritillary</name>
    <dbReference type="NCBI Taxonomy" id="405034"/>
    <lineage>
        <taxon>Eukaryota</taxon>
        <taxon>Metazoa</taxon>
        <taxon>Ecdysozoa</taxon>
        <taxon>Arthropoda</taxon>
        <taxon>Hexapoda</taxon>
        <taxon>Insecta</taxon>
        <taxon>Pterygota</taxon>
        <taxon>Neoptera</taxon>
        <taxon>Endopterygota</taxon>
        <taxon>Lepidoptera</taxon>
        <taxon>Glossata</taxon>
        <taxon>Ditrysia</taxon>
        <taxon>Papilionoidea</taxon>
        <taxon>Nymphalidae</taxon>
        <taxon>Heliconiinae</taxon>
        <taxon>Argynnini</taxon>
        <taxon>Brenthis</taxon>
    </lineage>
</organism>
<feature type="transmembrane region" description="Helical" evidence="8">
    <location>
        <begin position="88"/>
        <end position="108"/>
    </location>
</feature>
<evidence type="ECO:0000259" key="9">
    <source>
        <dbReference type="PROSITE" id="PS50850"/>
    </source>
</evidence>
<dbReference type="InterPro" id="IPR005828">
    <property type="entry name" value="MFS_sugar_transport-like"/>
</dbReference>
<feature type="transmembrane region" description="Helical" evidence="8">
    <location>
        <begin position="362"/>
        <end position="385"/>
    </location>
</feature>
<feature type="domain" description="Major facilitator superfamily (MFS) profile" evidence="9">
    <location>
        <begin position="18"/>
        <end position="451"/>
    </location>
</feature>
<keyword evidence="6 8" id="KW-1133">Transmembrane helix</keyword>